<dbReference type="AlphaFoldDB" id="A0A0A9HCQ9"/>
<dbReference type="EMBL" id="GBRH01165290">
    <property type="protein sequence ID" value="JAE32606.1"/>
    <property type="molecule type" value="Transcribed_RNA"/>
</dbReference>
<reference evidence="1" key="1">
    <citation type="submission" date="2014-09" db="EMBL/GenBank/DDBJ databases">
        <authorList>
            <person name="Magalhaes I.L.F."/>
            <person name="Oliveira U."/>
            <person name="Santos F.R."/>
            <person name="Vidigal T.H.D.A."/>
            <person name="Brescovit A.D."/>
            <person name="Santos A.J."/>
        </authorList>
    </citation>
    <scope>NUCLEOTIDE SEQUENCE</scope>
    <source>
        <tissue evidence="1">Shoot tissue taken approximately 20 cm above the soil surface</tissue>
    </source>
</reference>
<sequence length="25" mass="2819">MHREHQFTSLPLSSNAITLLLLTPV</sequence>
<accession>A0A0A9HCQ9</accession>
<protein>
    <submittedName>
        <fullName evidence="1">Uncharacterized protein</fullName>
    </submittedName>
</protein>
<reference evidence="1" key="2">
    <citation type="journal article" date="2015" name="Data Brief">
        <title>Shoot transcriptome of the giant reed, Arundo donax.</title>
        <authorList>
            <person name="Barrero R.A."/>
            <person name="Guerrero F.D."/>
            <person name="Moolhuijzen P."/>
            <person name="Goolsby J.A."/>
            <person name="Tidwell J."/>
            <person name="Bellgard S.E."/>
            <person name="Bellgard M.I."/>
        </authorList>
    </citation>
    <scope>NUCLEOTIDE SEQUENCE</scope>
    <source>
        <tissue evidence="1">Shoot tissue taken approximately 20 cm above the soil surface</tissue>
    </source>
</reference>
<evidence type="ECO:0000313" key="1">
    <source>
        <dbReference type="EMBL" id="JAE32606.1"/>
    </source>
</evidence>
<proteinExistence type="predicted"/>
<organism evidence="1">
    <name type="scientific">Arundo donax</name>
    <name type="common">Giant reed</name>
    <name type="synonym">Donax arundinaceus</name>
    <dbReference type="NCBI Taxonomy" id="35708"/>
    <lineage>
        <taxon>Eukaryota</taxon>
        <taxon>Viridiplantae</taxon>
        <taxon>Streptophyta</taxon>
        <taxon>Embryophyta</taxon>
        <taxon>Tracheophyta</taxon>
        <taxon>Spermatophyta</taxon>
        <taxon>Magnoliopsida</taxon>
        <taxon>Liliopsida</taxon>
        <taxon>Poales</taxon>
        <taxon>Poaceae</taxon>
        <taxon>PACMAD clade</taxon>
        <taxon>Arundinoideae</taxon>
        <taxon>Arundineae</taxon>
        <taxon>Arundo</taxon>
    </lineage>
</organism>
<name>A0A0A9HCQ9_ARUDO</name>